<comment type="caution">
    <text evidence="2">The sequence shown here is derived from an EMBL/GenBank/DDBJ whole genome shotgun (WGS) entry which is preliminary data.</text>
</comment>
<feature type="region of interest" description="Disordered" evidence="1">
    <location>
        <begin position="1"/>
        <end position="23"/>
    </location>
</feature>
<dbReference type="AlphaFoldDB" id="A0AAE0W8T0"/>
<reference evidence="2" key="1">
    <citation type="journal article" date="2021" name="Genome Biol. Evol.">
        <title>A High-Quality Reference Genome for a Parasitic Bivalve with Doubly Uniparental Inheritance (Bivalvia: Unionida).</title>
        <authorList>
            <person name="Smith C.H."/>
        </authorList>
    </citation>
    <scope>NUCLEOTIDE SEQUENCE</scope>
    <source>
        <strain evidence="2">CHS0354</strain>
    </source>
</reference>
<gene>
    <name evidence="2" type="ORF">CHS0354_013483</name>
</gene>
<dbReference type="Proteomes" id="UP001195483">
    <property type="component" value="Unassembled WGS sequence"/>
</dbReference>
<evidence type="ECO:0000313" key="2">
    <source>
        <dbReference type="EMBL" id="KAK3605686.1"/>
    </source>
</evidence>
<evidence type="ECO:0000313" key="3">
    <source>
        <dbReference type="Proteomes" id="UP001195483"/>
    </source>
</evidence>
<name>A0AAE0W8T0_9BIVA</name>
<reference evidence="2" key="3">
    <citation type="submission" date="2023-05" db="EMBL/GenBank/DDBJ databases">
        <authorList>
            <person name="Smith C.H."/>
        </authorList>
    </citation>
    <scope>NUCLEOTIDE SEQUENCE</scope>
    <source>
        <strain evidence="2">CHS0354</strain>
        <tissue evidence="2">Mantle</tissue>
    </source>
</reference>
<reference evidence="2" key="2">
    <citation type="journal article" date="2021" name="Genome Biol. Evol.">
        <title>Developing a high-quality reference genome for a parasitic bivalve with doubly uniparental inheritance (Bivalvia: Unionida).</title>
        <authorList>
            <person name="Smith C.H."/>
        </authorList>
    </citation>
    <scope>NUCLEOTIDE SEQUENCE</scope>
    <source>
        <strain evidence="2">CHS0354</strain>
        <tissue evidence="2">Mantle</tissue>
    </source>
</reference>
<evidence type="ECO:0000256" key="1">
    <source>
        <dbReference type="SAM" id="MobiDB-lite"/>
    </source>
</evidence>
<accession>A0AAE0W8T0</accession>
<proteinExistence type="predicted"/>
<dbReference type="EMBL" id="JAEAOA010000820">
    <property type="protein sequence ID" value="KAK3605686.1"/>
    <property type="molecule type" value="Genomic_DNA"/>
</dbReference>
<protein>
    <submittedName>
        <fullName evidence="2">Uncharacterized protein</fullName>
    </submittedName>
</protein>
<keyword evidence="3" id="KW-1185">Reference proteome</keyword>
<sequence>MPSEESVETESYRCYQNENHDQSKERAAKLQMRPVRKNVFSLVIDIPRIETESTTNVSLPTSPTVSSNMQAQTRKYIDSNYHERHKSPDINKSNREAAARIFASYKSSETHLPSDEKILQHSGSIRDDDSLGNESPALGIIGGQLKFFFLFSACTIRCYQLDQI</sequence>
<organism evidence="2 3">
    <name type="scientific">Potamilus streckersoni</name>
    <dbReference type="NCBI Taxonomy" id="2493646"/>
    <lineage>
        <taxon>Eukaryota</taxon>
        <taxon>Metazoa</taxon>
        <taxon>Spiralia</taxon>
        <taxon>Lophotrochozoa</taxon>
        <taxon>Mollusca</taxon>
        <taxon>Bivalvia</taxon>
        <taxon>Autobranchia</taxon>
        <taxon>Heteroconchia</taxon>
        <taxon>Palaeoheterodonta</taxon>
        <taxon>Unionida</taxon>
        <taxon>Unionoidea</taxon>
        <taxon>Unionidae</taxon>
        <taxon>Ambleminae</taxon>
        <taxon>Lampsilini</taxon>
        <taxon>Potamilus</taxon>
    </lineage>
</organism>